<evidence type="ECO:0000313" key="1">
    <source>
        <dbReference type="EMBL" id="RFM28531.1"/>
    </source>
</evidence>
<name>A0A3E1NKW4_9BACT</name>
<reference evidence="1 2" key="1">
    <citation type="submission" date="2018-08" db="EMBL/GenBank/DDBJ databases">
        <title>Chitinophagaceae sp. K23C18032701, a novel bacterium isolated from forest soil.</title>
        <authorList>
            <person name="Wang C."/>
        </authorList>
    </citation>
    <scope>NUCLEOTIDE SEQUENCE [LARGE SCALE GENOMIC DNA]</scope>
    <source>
        <strain evidence="1 2">K23C18032701</strain>
    </source>
</reference>
<dbReference type="EMBL" id="QTJU01000002">
    <property type="protein sequence ID" value="RFM28531.1"/>
    <property type="molecule type" value="Genomic_DNA"/>
</dbReference>
<protein>
    <submittedName>
        <fullName evidence="1">Uncharacterized protein</fullName>
    </submittedName>
</protein>
<gene>
    <name evidence="1" type="ORF">DXN05_06915</name>
</gene>
<comment type="caution">
    <text evidence="1">The sequence shown here is derived from an EMBL/GenBank/DDBJ whole genome shotgun (WGS) entry which is preliminary data.</text>
</comment>
<dbReference type="OrthoDB" id="6399635at2"/>
<dbReference type="AlphaFoldDB" id="A0A3E1NKW4"/>
<proteinExistence type="predicted"/>
<evidence type="ECO:0000313" key="2">
    <source>
        <dbReference type="Proteomes" id="UP000261284"/>
    </source>
</evidence>
<keyword evidence="2" id="KW-1185">Reference proteome</keyword>
<accession>A0A3E1NKW4</accession>
<dbReference type="RefSeq" id="WP_147313851.1">
    <property type="nucleotide sequence ID" value="NZ_QTJU01000002.1"/>
</dbReference>
<organism evidence="1 2">
    <name type="scientific">Deminuibacter soli</name>
    <dbReference type="NCBI Taxonomy" id="2291815"/>
    <lineage>
        <taxon>Bacteria</taxon>
        <taxon>Pseudomonadati</taxon>
        <taxon>Bacteroidota</taxon>
        <taxon>Chitinophagia</taxon>
        <taxon>Chitinophagales</taxon>
        <taxon>Chitinophagaceae</taxon>
        <taxon>Deminuibacter</taxon>
    </lineage>
</organism>
<sequence length="258" mass="28657">MMGICLCRLAKAQTGNDSYAANNCKPVILSIYLHSKNNIVFNSEDAPITFKNPSAGDSLITKAIYTDKPTHLFYKRMFITATGTRQEAGNLLLFPGDSVVLQNNGSTIRYSTGFQTFIDSFINFTILGSPGEPVQYQLFDSIGLMGMLEKIKRDYLVNDRKITASALPFAQVAALKQLNYITQASQICAIPFAHIKPAEKPVLDNAYRQLLAHADSFMLIKSLFAGSVYYQLIAYNALSNTSGPDDFWTYLIRQTAIF</sequence>
<dbReference type="Proteomes" id="UP000261284">
    <property type="component" value="Unassembled WGS sequence"/>
</dbReference>